<proteinExistence type="predicted"/>
<dbReference type="InterPro" id="IPR006665">
    <property type="entry name" value="OmpA-like"/>
</dbReference>
<sequence>MPSALPEAGNTRRSRSTPPPLFKPGVEPLHTLTRHTLRFFTLALFSTLLALTGCQTAPPKGLSAAQISVLKQQGFELTDEGWAFGLSGKVLFGSDLEVLNKESHDIVERIAKALLGVGIERVRVDGHTDASGKETYNEQLSMRRANSVARVLEQSGMKHENIQLRGLGSREPVASNDTAAGRTENRRVSIVVIAD</sequence>
<name>A0A7Y8C538_9PSED</name>
<feature type="region of interest" description="Disordered" evidence="4">
    <location>
        <begin position="1"/>
        <end position="24"/>
    </location>
</feature>
<dbReference type="PANTHER" id="PTHR30329:SF17">
    <property type="entry name" value="LIPOPROTEIN YFIB-RELATED"/>
    <property type="match status" value="1"/>
</dbReference>
<dbReference type="EMBL" id="JACAQB010000027">
    <property type="protein sequence ID" value="NWB99843.1"/>
    <property type="molecule type" value="Genomic_DNA"/>
</dbReference>
<evidence type="ECO:0000256" key="2">
    <source>
        <dbReference type="ARBA" id="ARBA00023136"/>
    </source>
</evidence>
<comment type="caution">
    <text evidence="6">The sequence shown here is derived from an EMBL/GenBank/DDBJ whole genome shotgun (WGS) entry which is preliminary data.</text>
</comment>
<evidence type="ECO:0000256" key="1">
    <source>
        <dbReference type="ARBA" id="ARBA00004442"/>
    </source>
</evidence>
<evidence type="ECO:0000313" key="6">
    <source>
        <dbReference type="EMBL" id="NWB99843.1"/>
    </source>
</evidence>
<gene>
    <name evidence="6" type="ORF">HX882_28645</name>
</gene>
<reference evidence="6 7" key="1">
    <citation type="submission" date="2020-04" db="EMBL/GenBank/DDBJ databases">
        <title>Molecular characterization of pseudomonads from Agaricus bisporus reveal novel blotch 2 pathogens in Western Europe.</title>
        <authorList>
            <person name="Taparia T."/>
            <person name="Krijger M."/>
            <person name="Haynes E."/>
            <person name="Elpinstone J.G."/>
            <person name="Noble R."/>
            <person name="Van Der Wolf J."/>
        </authorList>
    </citation>
    <scope>NUCLEOTIDE SEQUENCE [LARGE SCALE GENOMIC DNA]</scope>
    <source>
        <strain evidence="6 7">H7001</strain>
    </source>
</reference>
<protein>
    <submittedName>
        <fullName evidence="6">OmpA family protein</fullName>
    </submittedName>
</protein>
<dbReference type="AlphaFoldDB" id="A0A7Y8C538"/>
<feature type="domain" description="OmpA-like" evidence="5">
    <location>
        <begin position="80"/>
        <end position="195"/>
    </location>
</feature>
<dbReference type="PROSITE" id="PS51123">
    <property type="entry name" value="OMPA_2"/>
    <property type="match status" value="1"/>
</dbReference>
<dbReference type="CDD" id="cd07185">
    <property type="entry name" value="OmpA_C-like"/>
    <property type="match status" value="1"/>
</dbReference>
<comment type="subcellular location">
    <subcellularLocation>
        <location evidence="1">Cell outer membrane</location>
    </subcellularLocation>
</comment>
<keyword evidence="2 3" id="KW-0472">Membrane</keyword>
<dbReference type="GO" id="GO:0009279">
    <property type="term" value="C:cell outer membrane"/>
    <property type="evidence" value="ECO:0007669"/>
    <property type="project" value="UniProtKB-SubCell"/>
</dbReference>
<dbReference type="Proteomes" id="UP000539985">
    <property type="component" value="Unassembled WGS sequence"/>
</dbReference>
<accession>A0A7Y8C538</accession>
<evidence type="ECO:0000256" key="3">
    <source>
        <dbReference type="PROSITE-ProRule" id="PRU00473"/>
    </source>
</evidence>
<dbReference type="InterPro" id="IPR050330">
    <property type="entry name" value="Bact_OuterMem_StrucFunc"/>
</dbReference>
<organism evidence="6 7">
    <name type="scientific">Pseudomonas gingeri</name>
    <dbReference type="NCBI Taxonomy" id="117681"/>
    <lineage>
        <taxon>Bacteria</taxon>
        <taxon>Pseudomonadati</taxon>
        <taxon>Pseudomonadota</taxon>
        <taxon>Gammaproteobacteria</taxon>
        <taxon>Pseudomonadales</taxon>
        <taxon>Pseudomonadaceae</taxon>
        <taxon>Pseudomonas</taxon>
    </lineage>
</organism>
<dbReference type="SUPFAM" id="SSF103088">
    <property type="entry name" value="OmpA-like"/>
    <property type="match status" value="1"/>
</dbReference>
<dbReference type="PANTHER" id="PTHR30329">
    <property type="entry name" value="STATOR ELEMENT OF FLAGELLAR MOTOR COMPLEX"/>
    <property type="match status" value="1"/>
</dbReference>
<dbReference type="Gene3D" id="3.30.1330.60">
    <property type="entry name" value="OmpA-like domain"/>
    <property type="match status" value="1"/>
</dbReference>
<evidence type="ECO:0000256" key="4">
    <source>
        <dbReference type="SAM" id="MobiDB-lite"/>
    </source>
</evidence>
<dbReference type="PRINTS" id="PR01023">
    <property type="entry name" value="NAFLGMOTY"/>
</dbReference>
<dbReference type="InterPro" id="IPR036737">
    <property type="entry name" value="OmpA-like_sf"/>
</dbReference>
<evidence type="ECO:0000259" key="5">
    <source>
        <dbReference type="PROSITE" id="PS51123"/>
    </source>
</evidence>
<dbReference type="PRINTS" id="PR01021">
    <property type="entry name" value="OMPADOMAIN"/>
</dbReference>
<dbReference type="InterPro" id="IPR006664">
    <property type="entry name" value="OMP_bac"/>
</dbReference>
<dbReference type="Pfam" id="PF00691">
    <property type="entry name" value="OmpA"/>
    <property type="match status" value="1"/>
</dbReference>
<evidence type="ECO:0000313" key="7">
    <source>
        <dbReference type="Proteomes" id="UP000539985"/>
    </source>
</evidence>